<name>A0ABW4ZWM0_9BACL</name>
<comment type="caution">
    <text evidence="1">The sequence shown here is derived from an EMBL/GenBank/DDBJ whole genome shotgun (WGS) entry which is preliminary data.</text>
</comment>
<organism evidence="1 2">
    <name type="scientific">Tumebacillus lipolyticus</name>
    <dbReference type="NCBI Taxonomy" id="1280370"/>
    <lineage>
        <taxon>Bacteria</taxon>
        <taxon>Bacillati</taxon>
        <taxon>Bacillota</taxon>
        <taxon>Bacilli</taxon>
        <taxon>Bacillales</taxon>
        <taxon>Alicyclobacillaceae</taxon>
        <taxon>Tumebacillus</taxon>
    </lineage>
</organism>
<gene>
    <name evidence="1" type="ORF">ACFSOY_07445</name>
</gene>
<keyword evidence="2" id="KW-1185">Reference proteome</keyword>
<sequence>MKAKKKNQKHYKVDAQQVQMRFFQQATPMGPVAPNAPMFQGPTAEAPLGTVRNINPFAFTPFAAVNPFQFAPGVIGPFGLPVGRIQPTPISPQEFQRRQEPVSVPGALGLPPEVQRRIMGLEALRFFGGF</sequence>
<accession>A0ABW4ZWM0</accession>
<dbReference type="RefSeq" id="WP_386045280.1">
    <property type="nucleotide sequence ID" value="NZ_JBHUIO010000005.1"/>
</dbReference>
<evidence type="ECO:0000313" key="1">
    <source>
        <dbReference type="EMBL" id="MFD2169828.1"/>
    </source>
</evidence>
<proteinExistence type="predicted"/>
<dbReference type="EMBL" id="JBHUIO010000005">
    <property type="protein sequence ID" value="MFD2169828.1"/>
    <property type="molecule type" value="Genomic_DNA"/>
</dbReference>
<protein>
    <recommendedName>
        <fullName evidence="3">Spore coat protein</fullName>
    </recommendedName>
</protein>
<evidence type="ECO:0008006" key="3">
    <source>
        <dbReference type="Google" id="ProtNLM"/>
    </source>
</evidence>
<dbReference type="Proteomes" id="UP001597343">
    <property type="component" value="Unassembled WGS sequence"/>
</dbReference>
<reference evidence="2" key="1">
    <citation type="journal article" date="2019" name="Int. J. Syst. Evol. Microbiol.">
        <title>The Global Catalogue of Microorganisms (GCM) 10K type strain sequencing project: providing services to taxonomists for standard genome sequencing and annotation.</title>
        <authorList>
            <consortium name="The Broad Institute Genomics Platform"/>
            <consortium name="The Broad Institute Genome Sequencing Center for Infectious Disease"/>
            <person name="Wu L."/>
            <person name="Ma J."/>
        </authorList>
    </citation>
    <scope>NUCLEOTIDE SEQUENCE [LARGE SCALE GENOMIC DNA]</scope>
    <source>
        <strain evidence="2">CGMCC 1.13574</strain>
    </source>
</reference>
<evidence type="ECO:0000313" key="2">
    <source>
        <dbReference type="Proteomes" id="UP001597343"/>
    </source>
</evidence>